<dbReference type="AlphaFoldDB" id="X1Q088"/>
<gene>
    <name evidence="1" type="ORF">S06H3_63855</name>
</gene>
<dbReference type="Pfam" id="PF07314">
    <property type="entry name" value="Lit"/>
    <property type="match status" value="1"/>
</dbReference>
<sequence length="83" mass="10033">MHTYEYGFTKYNISEATNIEEEQLGRIARKLIDYFNSKVETPQIEELELFQEHELVHLEDVKELFQLDYRIQMVSLAYLIIYV</sequence>
<proteinExistence type="predicted"/>
<evidence type="ECO:0000313" key="1">
    <source>
        <dbReference type="EMBL" id="GAI48171.1"/>
    </source>
</evidence>
<accession>X1Q088</accession>
<reference evidence="1" key="1">
    <citation type="journal article" date="2014" name="Front. Microbiol.">
        <title>High frequency of phylogenetically diverse reductive dehalogenase-homologous genes in deep subseafloor sedimentary metagenomes.</title>
        <authorList>
            <person name="Kawai M."/>
            <person name="Futagami T."/>
            <person name="Toyoda A."/>
            <person name="Takaki Y."/>
            <person name="Nishi S."/>
            <person name="Hori S."/>
            <person name="Arai W."/>
            <person name="Tsubouchi T."/>
            <person name="Morono Y."/>
            <person name="Uchiyama I."/>
            <person name="Ito T."/>
            <person name="Fujiyama A."/>
            <person name="Inagaki F."/>
            <person name="Takami H."/>
        </authorList>
    </citation>
    <scope>NUCLEOTIDE SEQUENCE</scope>
    <source>
        <strain evidence="1">Expedition CK06-06</strain>
    </source>
</reference>
<dbReference type="EMBL" id="BARV01042470">
    <property type="protein sequence ID" value="GAI48171.1"/>
    <property type="molecule type" value="Genomic_DNA"/>
</dbReference>
<feature type="non-terminal residue" evidence="1">
    <location>
        <position position="83"/>
    </location>
</feature>
<comment type="caution">
    <text evidence="1">The sequence shown here is derived from an EMBL/GenBank/DDBJ whole genome shotgun (WGS) entry which is preliminary data.</text>
</comment>
<organism evidence="1">
    <name type="scientific">marine sediment metagenome</name>
    <dbReference type="NCBI Taxonomy" id="412755"/>
    <lineage>
        <taxon>unclassified sequences</taxon>
        <taxon>metagenomes</taxon>
        <taxon>ecological metagenomes</taxon>
    </lineage>
</organism>
<name>X1Q088_9ZZZZ</name>
<dbReference type="InterPro" id="IPR010178">
    <property type="entry name" value="Lit"/>
</dbReference>
<protein>
    <submittedName>
        <fullName evidence="1">Uncharacterized protein</fullName>
    </submittedName>
</protein>